<evidence type="ECO:0008006" key="3">
    <source>
        <dbReference type="Google" id="ProtNLM"/>
    </source>
</evidence>
<protein>
    <recommendedName>
        <fullName evidence="3">Bacterial toxin 44 domain-containing protein</fullName>
    </recommendedName>
</protein>
<dbReference type="RefSeq" id="WP_275111428.1">
    <property type="nucleotide sequence ID" value="NZ_JAKJSC010000008.1"/>
</dbReference>
<evidence type="ECO:0000313" key="1">
    <source>
        <dbReference type="EMBL" id="MDE5420096.1"/>
    </source>
</evidence>
<keyword evidence="2" id="KW-1185">Reference proteome</keyword>
<accession>A0ABT5VXF0</accession>
<dbReference type="Proteomes" id="UP001528920">
    <property type="component" value="Unassembled WGS sequence"/>
</dbReference>
<organism evidence="1 2">
    <name type="scientific">Paralabilibaculum antarcticum</name>
    <dbReference type="NCBI Taxonomy" id="2912572"/>
    <lineage>
        <taxon>Bacteria</taxon>
        <taxon>Pseudomonadati</taxon>
        <taxon>Bacteroidota</taxon>
        <taxon>Bacteroidia</taxon>
        <taxon>Marinilabiliales</taxon>
        <taxon>Marinifilaceae</taxon>
        <taxon>Paralabilibaculum</taxon>
    </lineage>
</organism>
<dbReference type="EMBL" id="JAKJSC010000008">
    <property type="protein sequence ID" value="MDE5420096.1"/>
    <property type="molecule type" value="Genomic_DNA"/>
</dbReference>
<proteinExistence type="predicted"/>
<gene>
    <name evidence="1" type="ORF">L3049_19060</name>
</gene>
<reference evidence="1 2" key="1">
    <citation type="submission" date="2022-01" db="EMBL/GenBank/DDBJ databases">
        <title>Labilibaculum sp. nov, a marine bacterium isolated from Antarctica.</title>
        <authorList>
            <person name="Dai W."/>
        </authorList>
    </citation>
    <scope>NUCLEOTIDE SEQUENCE [LARGE SCALE GENOMIC DNA]</scope>
    <source>
        <strain evidence="1 2">DW002</strain>
    </source>
</reference>
<sequence>MENSISKLLITIILITIPAIIFSQDQKVIINDLELNEIQLNEIETKYGVQPKAGNYWYDSKSGLYGVVGYASYGFMLSGHDFGELRQDASNGNTNVIVNGRELPKNEWMVWSYVLGYYIQVGNYWFDHQGNAGYIGNPIPTVNLYLAAQQNYYTGQGSAGDNFWSTRFSAGNSDRGNTRGYVSVPGHGPVGYGF</sequence>
<name>A0ABT5VXF0_9BACT</name>
<comment type="caution">
    <text evidence="1">The sequence shown here is derived from an EMBL/GenBank/DDBJ whole genome shotgun (WGS) entry which is preliminary data.</text>
</comment>
<evidence type="ECO:0000313" key="2">
    <source>
        <dbReference type="Proteomes" id="UP001528920"/>
    </source>
</evidence>